<evidence type="ECO:0000259" key="1">
    <source>
        <dbReference type="PROSITE" id="PS50531"/>
    </source>
</evidence>
<dbReference type="PROSITE" id="PS50531">
    <property type="entry name" value="HTH_IS21"/>
    <property type="match status" value="1"/>
</dbReference>
<dbReference type="PANTHER" id="PTHR33498">
    <property type="entry name" value="TRANSPOSASE FOR INSERTION SEQUENCE ELEMENT IS1557"/>
    <property type="match status" value="1"/>
</dbReference>
<dbReference type="InterPro" id="IPR017894">
    <property type="entry name" value="HTH_IS21_transposase_type"/>
</dbReference>
<accession>A0A8J3REW1</accession>
<dbReference type="InterPro" id="IPR002560">
    <property type="entry name" value="Transposase_DDE"/>
</dbReference>
<dbReference type="Pfam" id="PF01610">
    <property type="entry name" value="DDE_Tnp_ISL3"/>
    <property type="match status" value="2"/>
</dbReference>
<proteinExistence type="predicted"/>
<comment type="caution">
    <text evidence="2">The sequence shown here is derived from an EMBL/GenBank/DDBJ whole genome shotgun (WGS) entry which is preliminary data.</text>
</comment>
<dbReference type="AlphaFoldDB" id="A0A8J3REW1"/>
<dbReference type="EMBL" id="BOOG01000051">
    <property type="protein sequence ID" value="GIH72444.1"/>
    <property type="molecule type" value="Genomic_DNA"/>
</dbReference>
<reference evidence="2" key="1">
    <citation type="submission" date="2021-01" db="EMBL/GenBank/DDBJ databases">
        <title>Whole genome shotgun sequence of Sphaerimonospora thailandensis NBRC 107569.</title>
        <authorList>
            <person name="Komaki H."/>
            <person name="Tamura T."/>
        </authorList>
    </citation>
    <scope>NUCLEOTIDE SEQUENCE</scope>
    <source>
        <strain evidence="2">NBRC 107569</strain>
    </source>
</reference>
<dbReference type="PANTHER" id="PTHR33498:SF1">
    <property type="entry name" value="TRANSPOSASE FOR INSERTION SEQUENCE ELEMENT IS1557"/>
    <property type="match status" value="1"/>
</dbReference>
<evidence type="ECO:0000313" key="2">
    <source>
        <dbReference type="EMBL" id="GIH72444.1"/>
    </source>
</evidence>
<organism evidence="2 3">
    <name type="scientific">Sphaerimonospora thailandensis</name>
    <dbReference type="NCBI Taxonomy" id="795644"/>
    <lineage>
        <taxon>Bacteria</taxon>
        <taxon>Bacillati</taxon>
        <taxon>Actinomycetota</taxon>
        <taxon>Actinomycetes</taxon>
        <taxon>Streptosporangiales</taxon>
        <taxon>Streptosporangiaceae</taxon>
        <taxon>Sphaerimonospora</taxon>
    </lineage>
</organism>
<protein>
    <submittedName>
        <fullName evidence="2">Transposase</fullName>
    </submittedName>
</protein>
<name>A0A8J3REW1_9ACTN</name>
<evidence type="ECO:0000313" key="3">
    <source>
        <dbReference type="Proteomes" id="UP000610966"/>
    </source>
</evidence>
<dbReference type="Proteomes" id="UP000610966">
    <property type="component" value="Unassembled WGS sequence"/>
</dbReference>
<gene>
    <name evidence="2" type="ORF">Mth01_46970</name>
</gene>
<feature type="domain" description="HTH IS21-type" evidence="1">
    <location>
        <begin position="229"/>
        <end position="293"/>
    </location>
</feature>
<dbReference type="NCBIfam" id="NF033550">
    <property type="entry name" value="transpos_ISL3"/>
    <property type="match status" value="1"/>
</dbReference>
<sequence>MLLRVRSRRFFCDNDDCPAKTFTEQIPGLTRPYARQSSLRASMLDAIALALAGRAGARLAAVLGLSVGRNTLLRRIRAMPDPEIGQITVLGVDDFALRRGHVYGTILINMDTHRPVDLLPDREADTLAAWLRDHPGVEVICRDRAGAYAEGARQGAPEAIQVADRWHLWDNLGRYVEKTIAAHHHCVQRPEPVSAPPAPDQSSRDLQQLAAEAAAARAETSTIVVRTRKRYEQVQALKAAGKGIKPIMRELGLAKETVRKFYRAHAIEEVLATSLAGRPSKLDPYKPYLHQRWNDGCTNVLELHREIASQGYRGSYGLVRDYLAPFRETGAAPPAAAKPPKVRTITRWIMTCPDDLDSDEEAALNNVLADCPHLTALAGHVRSFAEMMLQRQGDRLEEWMTEVDADDLPHLRSFTLGIRRDHAAVLNALTLPHSSGAVEGNVNRLKMLKRQTYGRAAFDLLRKRVLLTA</sequence>
<dbReference type="InterPro" id="IPR047951">
    <property type="entry name" value="Transpos_ISL3"/>
</dbReference>
<keyword evidence="3" id="KW-1185">Reference proteome</keyword>